<feature type="domain" description="NAD(P)-binding" evidence="5">
    <location>
        <begin position="2"/>
        <end position="240"/>
    </location>
</feature>
<dbReference type="Gene3D" id="3.40.50.720">
    <property type="entry name" value="NAD(P)-binding Rossmann-like Domain"/>
    <property type="match status" value="1"/>
</dbReference>
<protein>
    <recommendedName>
        <fullName evidence="3">GDP-mannose 4,6-dehydratase</fullName>
        <ecNumber evidence="3">4.2.1.47</ecNumber>
    </recommendedName>
</protein>
<dbReference type="Gene3D" id="3.90.25.10">
    <property type="entry name" value="UDP-galactose 4-epimerase, domain 1"/>
    <property type="match status" value="1"/>
</dbReference>
<comment type="cofactor">
    <cofactor evidence="1">
        <name>NADP(+)</name>
        <dbReference type="ChEBI" id="CHEBI:58349"/>
    </cofactor>
</comment>
<dbReference type="PANTHER" id="PTHR43715:SF1">
    <property type="entry name" value="GDP-MANNOSE 4,6 DEHYDRATASE"/>
    <property type="match status" value="1"/>
</dbReference>
<dbReference type="GO" id="GO:0042351">
    <property type="term" value="P:'de novo' GDP-L-fucose biosynthetic process"/>
    <property type="evidence" value="ECO:0007669"/>
    <property type="project" value="TreeGrafter"/>
</dbReference>
<organism evidence="6">
    <name type="scientific">marine metagenome</name>
    <dbReference type="NCBI Taxonomy" id="408172"/>
    <lineage>
        <taxon>unclassified sequences</taxon>
        <taxon>metagenomes</taxon>
        <taxon>ecological metagenomes</taxon>
    </lineage>
</organism>
<evidence type="ECO:0000259" key="5">
    <source>
        <dbReference type="Pfam" id="PF16363"/>
    </source>
</evidence>
<dbReference type="InterPro" id="IPR016040">
    <property type="entry name" value="NAD(P)-bd_dom"/>
</dbReference>
<dbReference type="CDD" id="cd05260">
    <property type="entry name" value="GDP_MD_SDR_e"/>
    <property type="match status" value="1"/>
</dbReference>
<sequence length="253" mass="29282">DVQPDECYHLAAQSFVSISFEDEFSTMQTNINGTHYLLAAIKDAYPECRFYFAGSSEMFGKVEETPQCETTRFHPRSVYGITKVAGFELTRNYREAYGLFACTGMLFNHESPRRGFEFVTRKITSTAARIKLGLEKKLRLGNIEAQRDWGFSGEYVKMMHIMLQQDEPDDFVIGTGQTHTVREFVQIVFEELELNYEDHLVIDPRFYRPAEVEILVANPAKAREKLGWKPKVNFKELALNMVRADYDILMKNK</sequence>
<dbReference type="GO" id="GO:0008446">
    <property type="term" value="F:GDP-mannose 4,6-dehydratase activity"/>
    <property type="evidence" value="ECO:0007669"/>
    <property type="project" value="UniProtKB-EC"/>
</dbReference>
<dbReference type="Pfam" id="PF16363">
    <property type="entry name" value="GDP_Man_Dehyd"/>
    <property type="match status" value="1"/>
</dbReference>
<evidence type="ECO:0000256" key="3">
    <source>
        <dbReference type="ARBA" id="ARBA00011989"/>
    </source>
</evidence>
<dbReference type="FunFam" id="3.40.50.720:FF:000924">
    <property type="entry name" value="GDP-mannose 4,6 dehydratase"/>
    <property type="match status" value="1"/>
</dbReference>
<accession>A0A382GKV9</accession>
<evidence type="ECO:0000256" key="1">
    <source>
        <dbReference type="ARBA" id="ARBA00001937"/>
    </source>
</evidence>
<dbReference type="InterPro" id="IPR006368">
    <property type="entry name" value="GDP_Man_deHydtase"/>
</dbReference>
<dbReference type="AlphaFoldDB" id="A0A382GKV9"/>
<dbReference type="EMBL" id="UINC01055945">
    <property type="protein sequence ID" value="SVB75414.1"/>
    <property type="molecule type" value="Genomic_DNA"/>
</dbReference>
<dbReference type="EC" id="4.2.1.47" evidence="3"/>
<feature type="non-terminal residue" evidence="6">
    <location>
        <position position="1"/>
    </location>
</feature>
<evidence type="ECO:0000256" key="2">
    <source>
        <dbReference type="ARBA" id="ARBA00009263"/>
    </source>
</evidence>
<dbReference type="SUPFAM" id="SSF51735">
    <property type="entry name" value="NAD(P)-binding Rossmann-fold domains"/>
    <property type="match status" value="1"/>
</dbReference>
<comment type="similarity">
    <text evidence="2">Belongs to the NAD(P)-dependent epimerase/dehydratase family. GDP-mannose 4,6-dehydratase subfamily.</text>
</comment>
<evidence type="ECO:0000313" key="6">
    <source>
        <dbReference type="EMBL" id="SVB75414.1"/>
    </source>
</evidence>
<keyword evidence="4" id="KW-0456">Lyase</keyword>
<gene>
    <name evidence="6" type="ORF">METZ01_LOCUS228268</name>
</gene>
<evidence type="ECO:0000256" key="4">
    <source>
        <dbReference type="ARBA" id="ARBA00023239"/>
    </source>
</evidence>
<proteinExistence type="inferred from homology"/>
<dbReference type="PANTHER" id="PTHR43715">
    <property type="entry name" value="GDP-MANNOSE 4,6-DEHYDRATASE"/>
    <property type="match status" value="1"/>
</dbReference>
<dbReference type="InterPro" id="IPR036291">
    <property type="entry name" value="NAD(P)-bd_dom_sf"/>
</dbReference>
<name>A0A382GKV9_9ZZZZ</name>
<reference evidence="6" key="1">
    <citation type="submission" date="2018-05" db="EMBL/GenBank/DDBJ databases">
        <authorList>
            <person name="Lanie J.A."/>
            <person name="Ng W.-L."/>
            <person name="Kazmierczak K.M."/>
            <person name="Andrzejewski T.M."/>
            <person name="Davidsen T.M."/>
            <person name="Wayne K.J."/>
            <person name="Tettelin H."/>
            <person name="Glass J.I."/>
            <person name="Rusch D."/>
            <person name="Podicherti R."/>
            <person name="Tsui H.-C.T."/>
            <person name="Winkler M.E."/>
        </authorList>
    </citation>
    <scope>NUCLEOTIDE SEQUENCE</scope>
</reference>